<comment type="similarity">
    <text evidence="2 6">Belongs to the 4-toluene sulfonate uptake permease (TSUP) (TC 2.A.102) family.</text>
</comment>
<comment type="caution">
    <text evidence="7">The sequence shown here is derived from an EMBL/GenBank/DDBJ whole genome shotgun (WGS) entry which is preliminary data.</text>
</comment>
<keyword evidence="5 6" id="KW-0472">Membrane</keyword>
<dbReference type="Proteomes" id="UP000092377">
    <property type="component" value="Unassembled WGS sequence"/>
</dbReference>
<evidence type="ECO:0000313" key="7">
    <source>
        <dbReference type="EMBL" id="OBU02176.1"/>
    </source>
</evidence>
<feature type="transmembrane region" description="Helical" evidence="6">
    <location>
        <begin position="41"/>
        <end position="62"/>
    </location>
</feature>
<keyword evidence="6" id="KW-1003">Cell membrane</keyword>
<proteinExistence type="inferred from homology"/>
<evidence type="ECO:0000256" key="6">
    <source>
        <dbReference type="RuleBase" id="RU363041"/>
    </source>
</evidence>
<keyword evidence="4 6" id="KW-1133">Transmembrane helix</keyword>
<feature type="transmembrane region" description="Helical" evidence="6">
    <location>
        <begin position="240"/>
        <end position="258"/>
    </location>
</feature>
<feature type="transmembrane region" description="Helical" evidence="6">
    <location>
        <begin position="149"/>
        <end position="174"/>
    </location>
</feature>
<dbReference type="InterPro" id="IPR002781">
    <property type="entry name" value="TM_pro_TauE-like"/>
</dbReference>
<dbReference type="PANTHER" id="PTHR43701:SF2">
    <property type="entry name" value="MEMBRANE TRANSPORTER PROTEIN YJNA-RELATED"/>
    <property type="match status" value="1"/>
</dbReference>
<feature type="transmembrane region" description="Helical" evidence="6">
    <location>
        <begin position="74"/>
        <end position="96"/>
    </location>
</feature>
<keyword evidence="8" id="KW-1185">Reference proteome</keyword>
<gene>
    <name evidence="7" type="ORF">AYY18_12370</name>
</gene>
<dbReference type="InterPro" id="IPR051598">
    <property type="entry name" value="TSUP/Inactive_protease-like"/>
</dbReference>
<evidence type="ECO:0000256" key="1">
    <source>
        <dbReference type="ARBA" id="ARBA00004141"/>
    </source>
</evidence>
<dbReference type="EMBL" id="LZEY01000061">
    <property type="protein sequence ID" value="OBU02176.1"/>
    <property type="molecule type" value="Genomic_DNA"/>
</dbReference>
<sequence length="261" mass="27726">MIATLTTLATGAVTGLIISTTGVGGGVIVLPILAYLYGMNALMAVATANLLSMLMKITSSWLHYRLGNIPLKRAMIVIAIMLPATFGASLLVSYLASVPAWQTTVDKTINLLVVAAILFSLWLFIRRMFFSPPLPPADASDPVSVRALLLPGIAAGVVLGATGVGGGIVVLPMLLRYARMDIRQAIGTSIFVTTLLSGSSAIAYMQDGHTDVTLALWLFAGSLLSMPLTKILLIRMPDRAFQYATLVLILCSAVMMILKLF</sequence>
<evidence type="ECO:0000256" key="5">
    <source>
        <dbReference type="ARBA" id="ARBA00023136"/>
    </source>
</evidence>
<evidence type="ECO:0000256" key="4">
    <source>
        <dbReference type="ARBA" id="ARBA00022989"/>
    </source>
</evidence>
<dbReference type="AlphaFoldDB" id="A0A1B8GZC0"/>
<keyword evidence="3 6" id="KW-0812">Transmembrane</keyword>
<evidence type="ECO:0000313" key="8">
    <source>
        <dbReference type="Proteomes" id="UP000092377"/>
    </source>
</evidence>
<organism evidence="7 8">
    <name type="scientific">Morganella psychrotolerans</name>
    <dbReference type="NCBI Taxonomy" id="368603"/>
    <lineage>
        <taxon>Bacteria</taxon>
        <taxon>Pseudomonadati</taxon>
        <taxon>Pseudomonadota</taxon>
        <taxon>Gammaproteobacteria</taxon>
        <taxon>Enterobacterales</taxon>
        <taxon>Morganellaceae</taxon>
        <taxon>Morganella</taxon>
    </lineage>
</organism>
<protein>
    <recommendedName>
        <fullName evidence="6">Probable membrane transporter protein</fullName>
    </recommendedName>
</protein>
<feature type="transmembrane region" description="Helical" evidence="6">
    <location>
        <begin position="12"/>
        <end position="34"/>
    </location>
</feature>
<dbReference type="Pfam" id="PF01925">
    <property type="entry name" value="TauE"/>
    <property type="match status" value="1"/>
</dbReference>
<name>A0A1B8GZC0_9GAMM</name>
<dbReference type="GO" id="GO:0005886">
    <property type="term" value="C:plasma membrane"/>
    <property type="evidence" value="ECO:0007669"/>
    <property type="project" value="UniProtKB-SubCell"/>
</dbReference>
<feature type="transmembrane region" description="Helical" evidence="6">
    <location>
        <begin position="108"/>
        <end position="129"/>
    </location>
</feature>
<comment type="subcellular location">
    <subcellularLocation>
        <location evidence="6">Cell membrane</location>
        <topology evidence="6">Multi-pass membrane protein</topology>
    </subcellularLocation>
    <subcellularLocation>
        <location evidence="1">Membrane</location>
        <topology evidence="1">Multi-pass membrane protein</topology>
    </subcellularLocation>
</comment>
<dbReference type="PANTHER" id="PTHR43701">
    <property type="entry name" value="MEMBRANE TRANSPORTER PROTEIN MJ0441-RELATED"/>
    <property type="match status" value="1"/>
</dbReference>
<accession>A0A1B8GZC0</accession>
<reference evidence="8" key="1">
    <citation type="submission" date="2016-06" db="EMBL/GenBank/DDBJ databases">
        <authorList>
            <person name="Butler K."/>
        </authorList>
    </citation>
    <scope>NUCLEOTIDE SEQUENCE [LARGE SCALE GENOMIC DNA]</scope>
    <source>
        <strain evidence="8">GCSL-Mp20</strain>
    </source>
</reference>
<feature type="transmembrane region" description="Helical" evidence="6">
    <location>
        <begin position="186"/>
        <end position="206"/>
    </location>
</feature>
<evidence type="ECO:0000256" key="3">
    <source>
        <dbReference type="ARBA" id="ARBA00022692"/>
    </source>
</evidence>
<evidence type="ECO:0000256" key="2">
    <source>
        <dbReference type="ARBA" id="ARBA00009142"/>
    </source>
</evidence>
<dbReference type="RefSeq" id="WP_067406684.1">
    <property type="nucleotide sequence ID" value="NZ_LZEY01000061.1"/>
</dbReference>
<feature type="transmembrane region" description="Helical" evidence="6">
    <location>
        <begin position="212"/>
        <end position="233"/>
    </location>
</feature>